<proteinExistence type="predicted"/>
<evidence type="ECO:0000259" key="4">
    <source>
        <dbReference type="SMART" id="SM01005"/>
    </source>
</evidence>
<dbReference type="InterPro" id="IPR009006">
    <property type="entry name" value="Ala_racemase/Decarboxylase_C"/>
</dbReference>
<sequence length="210" mass="22487">MPNSPRRRVEFSADALRDNLRRLTAVGSRSIVIDLRCDAYGYGASWVRAAAELEGCDRFLTDDNPLEPIPPTTGELFGLSAGRPVATLIGEIVAVKSITSGESVSYGYTWTAQRTTQLALVSLGYADGVPRSGSNVASAQIDGVSVPVVGRIAMDQLVLDVTNCPVVVGDNALFWSHPDEIAVWAGSAARDPLSLVAGLSWRVEREWIAE</sequence>
<evidence type="ECO:0000256" key="1">
    <source>
        <dbReference type="ARBA" id="ARBA00001933"/>
    </source>
</evidence>
<dbReference type="GO" id="GO:0005829">
    <property type="term" value="C:cytosol"/>
    <property type="evidence" value="ECO:0007669"/>
    <property type="project" value="TreeGrafter"/>
</dbReference>
<dbReference type="InterPro" id="IPR011079">
    <property type="entry name" value="Ala_racemase_C"/>
</dbReference>
<name>A0A6J6FGJ6_9ZZZZ</name>
<feature type="domain" description="Alanine racemase C-terminal" evidence="4">
    <location>
        <begin position="85"/>
        <end position="208"/>
    </location>
</feature>
<dbReference type="GO" id="GO:0030170">
    <property type="term" value="F:pyridoxal phosphate binding"/>
    <property type="evidence" value="ECO:0007669"/>
    <property type="project" value="TreeGrafter"/>
</dbReference>
<dbReference type="GO" id="GO:0008784">
    <property type="term" value="F:alanine racemase activity"/>
    <property type="evidence" value="ECO:0007669"/>
    <property type="project" value="TreeGrafter"/>
</dbReference>
<dbReference type="InterPro" id="IPR000821">
    <property type="entry name" value="Ala_racemase"/>
</dbReference>
<dbReference type="SUPFAM" id="SSF50621">
    <property type="entry name" value="Alanine racemase C-terminal domain-like"/>
    <property type="match status" value="1"/>
</dbReference>
<dbReference type="AlphaFoldDB" id="A0A6J6FGJ6"/>
<reference evidence="5" key="1">
    <citation type="submission" date="2020-05" db="EMBL/GenBank/DDBJ databases">
        <authorList>
            <person name="Chiriac C."/>
            <person name="Salcher M."/>
            <person name="Ghai R."/>
            <person name="Kavagutti S V."/>
        </authorList>
    </citation>
    <scope>NUCLEOTIDE SEQUENCE</scope>
</reference>
<evidence type="ECO:0000256" key="3">
    <source>
        <dbReference type="ARBA" id="ARBA00023235"/>
    </source>
</evidence>
<accession>A0A6J6FGJ6</accession>
<dbReference type="Gene3D" id="2.40.37.10">
    <property type="entry name" value="Lyase, Ornithine Decarboxylase, Chain A, domain 1"/>
    <property type="match status" value="1"/>
</dbReference>
<keyword evidence="2" id="KW-0663">Pyridoxal phosphate</keyword>
<organism evidence="5">
    <name type="scientific">freshwater metagenome</name>
    <dbReference type="NCBI Taxonomy" id="449393"/>
    <lineage>
        <taxon>unclassified sequences</taxon>
        <taxon>metagenomes</taxon>
        <taxon>ecological metagenomes</taxon>
    </lineage>
</organism>
<comment type="cofactor">
    <cofactor evidence="1">
        <name>pyridoxal 5'-phosphate</name>
        <dbReference type="ChEBI" id="CHEBI:597326"/>
    </cofactor>
</comment>
<dbReference type="EMBL" id="CAEZUE010000027">
    <property type="protein sequence ID" value="CAB4587720.1"/>
    <property type="molecule type" value="Genomic_DNA"/>
</dbReference>
<dbReference type="Pfam" id="PF00842">
    <property type="entry name" value="Ala_racemase_C"/>
    <property type="match status" value="1"/>
</dbReference>
<dbReference type="PANTHER" id="PTHR30511:SF0">
    <property type="entry name" value="ALANINE RACEMASE, CATABOLIC-RELATED"/>
    <property type="match status" value="1"/>
</dbReference>
<dbReference type="SMART" id="SM01005">
    <property type="entry name" value="Ala_racemase_C"/>
    <property type="match status" value="1"/>
</dbReference>
<gene>
    <name evidence="5" type="ORF">UFOPK1788_00334</name>
</gene>
<evidence type="ECO:0000313" key="5">
    <source>
        <dbReference type="EMBL" id="CAB4587720.1"/>
    </source>
</evidence>
<keyword evidence="3" id="KW-0413">Isomerase</keyword>
<dbReference type="PANTHER" id="PTHR30511">
    <property type="entry name" value="ALANINE RACEMASE"/>
    <property type="match status" value="1"/>
</dbReference>
<evidence type="ECO:0000256" key="2">
    <source>
        <dbReference type="ARBA" id="ARBA00022898"/>
    </source>
</evidence>
<protein>
    <submittedName>
        <fullName evidence="5">Unannotated protein</fullName>
    </submittedName>
</protein>